<dbReference type="SUPFAM" id="SSF55154">
    <property type="entry name" value="CYTH-like phosphatases"/>
    <property type="match status" value="1"/>
</dbReference>
<gene>
    <name evidence="1" type="ORF">LAh10_96</name>
</gene>
<dbReference type="InterPro" id="IPR033469">
    <property type="entry name" value="CYTH-like_dom_sf"/>
</dbReference>
<proteinExistence type="predicted"/>
<evidence type="ECO:0008006" key="3">
    <source>
        <dbReference type="Google" id="ProtNLM"/>
    </source>
</evidence>
<accession>A0A514A193</accession>
<sequence length="504" mass="59078">MQNTKMMSENKDWIVYSNYWRTTSRILERMGGEYTSQVEINLSDENNSAEALAELRIRQHTTPPSLRDVISHYYETSVHDKLVELIGPDKAWIAEHCNILPFIDWPEYNRKCNGGVPLIECLKELAPPVHAYSAVNAVKLNTYPTREQFFYDFVLDEWDRELGHLEFICGSIIMYAAASARLFFMFNPSSETFHLFLKCRDSVNGSAQVMMSADLEGLKKWHESTRGMVSSFFQDDYEGIYPDTAILQKGMTDGINYLIWKYLIKDVITEKPKEIERRWMITDRKVALQRLVGSVCKSVQQFYTPDGTRYRQTINEDQITTYEKTVKTGKGLVRTEVNTPITHKAYLDMYHALDCPKPVNKLRYEYHHKGYCFDVDVYTDNKMITAELEFKTVKEAKEFHKVPDWFGEEITDLEGVSNFDIFKTINEKPKVTLEQLTMHMNGRELRFVYKNHRGDVATRRVSRPFSIKFGSNEYHEEEQWLLEAWDLDKNLPRVFAMKDIIEFK</sequence>
<dbReference type="Gene3D" id="2.40.320.10">
    <property type="entry name" value="Hypothetical Protein Pfu-838710-001"/>
    <property type="match status" value="1"/>
</dbReference>
<reference evidence="1 2" key="1">
    <citation type="submission" date="2019-04" db="EMBL/GenBank/DDBJ databases">
        <title>Novel bacteriophages capable of disrupting biofilms from clinical strains of Aeromonas hydrophila with intrinsic antibiotic resistance.</title>
        <authorList>
            <person name="Kabwe M."/>
            <person name="Brown T.L."/>
            <person name="Speirs L."/>
            <person name="Ku H."/>
            <person name="Leach M."/>
            <person name="Chan H.T."/>
            <person name="Petrovski S."/>
            <person name="Lock P."/>
            <person name="Tucci J."/>
        </authorList>
    </citation>
    <scope>NUCLEOTIDE SEQUENCE [LARGE SCALE GENOMIC DNA]</scope>
</reference>
<evidence type="ECO:0000313" key="1">
    <source>
        <dbReference type="EMBL" id="QDH47048.1"/>
    </source>
</evidence>
<organism evidence="1 2">
    <name type="scientific">Aeromonas phage LAh10</name>
    <dbReference type="NCBI Taxonomy" id="2591025"/>
    <lineage>
        <taxon>Viruses</taxon>
        <taxon>Duplodnaviria</taxon>
        <taxon>Heunggongvirae</taxon>
        <taxon>Uroviricota</taxon>
        <taxon>Caudoviricetes</taxon>
        <taxon>Chimalliviridae</taxon>
        <taxon>Ludhianavirus</taxon>
        <taxon>Ludhianavirus LAh10</taxon>
    </lineage>
</organism>
<keyword evidence="2" id="KW-1185">Reference proteome</keyword>
<evidence type="ECO:0000313" key="2">
    <source>
        <dbReference type="Proteomes" id="UP000318420"/>
    </source>
</evidence>
<protein>
    <recommendedName>
        <fullName evidence="3">CYTH domain-containing protein</fullName>
    </recommendedName>
</protein>
<name>A0A514A193_9CAUD</name>
<dbReference type="EMBL" id="MK838116">
    <property type="protein sequence ID" value="QDH47048.1"/>
    <property type="molecule type" value="Genomic_DNA"/>
</dbReference>
<dbReference type="Proteomes" id="UP000318420">
    <property type="component" value="Segment"/>
</dbReference>